<evidence type="ECO:0000259" key="2">
    <source>
        <dbReference type="Pfam" id="PF05922"/>
    </source>
</evidence>
<dbReference type="InterPro" id="IPR010259">
    <property type="entry name" value="S8pro/Inhibitor_I9"/>
</dbReference>
<keyword evidence="4" id="KW-1185">Reference proteome</keyword>
<evidence type="ECO:0000313" key="4">
    <source>
        <dbReference type="Proteomes" id="UP001600064"/>
    </source>
</evidence>
<dbReference type="GeneID" id="98125887"/>
<dbReference type="Pfam" id="PF05922">
    <property type="entry name" value="Inhibitor_I9"/>
    <property type="match status" value="1"/>
</dbReference>
<sequence length="107" mass="12007">MIPISSASQRVSPSCFLPLRVRRPICRPFHPTPPATMPSYIVTLKPDATPEQVEQVKKQAVEQGGTIGHEYSLIKGFQVIFPEGAVHVLESHEQVEFVEQDQEVRTQ</sequence>
<accession>A0ABR4DAR2</accession>
<name>A0ABR4DAR2_9PEZI</name>
<proteinExistence type="inferred from homology"/>
<dbReference type="Proteomes" id="UP001600064">
    <property type="component" value="Unassembled WGS sequence"/>
</dbReference>
<dbReference type="InterPro" id="IPR052471">
    <property type="entry name" value="PBI_I9"/>
</dbReference>
<dbReference type="PANTHER" id="PTHR28288">
    <property type="entry name" value="PROTEASE B INHIBITOR 2"/>
    <property type="match status" value="1"/>
</dbReference>
<dbReference type="PANTHER" id="PTHR28288:SF2">
    <property type="entry name" value="PROTEASE B INHIBITOR 2"/>
    <property type="match status" value="1"/>
</dbReference>
<evidence type="ECO:0000313" key="3">
    <source>
        <dbReference type="EMBL" id="KAL2267445.1"/>
    </source>
</evidence>
<evidence type="ECO:0000256" key="1">
    <source>
        <dbReference type="ARBA" id="ARBA00038069"/>
    </source>
</evidence>
<gene>
    <name evidence="3" type="ORF">VTJ83DRAFT_4722</name>
</gene>
<organism evidence="3 4">
    <name type="scientific">Remersonia thermophila</name>
    <dbReference type="NCBI Taxonomy" id="72144"/>
    <lineage>
        <taxon>Eukaryota</taxon>
        <taxon>Fungi</taxon>
        <taxon>Dikarya</taxon>
        <taxon>Ascomycota</taxon>
        <taxon>Pezizomycotina</taxon>
        <taxon>Sordariomycetes</taxon>
        <taxon>Sordariomycetidae</taxon>
        <taxon>Sordariales</taxon>
        <taxon>Sordariales incertae sedis</taxon>
        <taxon>Remersonia</taxon>
    </lineage>
</organism>
<feature type="domain" description="Inhibitor I9" evidence="2">
    <location>
        <begin position="39"/>
        <end position="107"/>
    </location>
</feature>
<dbReference type="EMBL" id="JAZGUE010000004">
    <property type="protein sequence ID" value="KAL2267445.1"/>
    <property type="molecule type" value="Genomic_DNA"/>
</dbReference>
<reference evidence="3 4" key="1">
    <citation type="journal article" date="2024" name="Commun. Biol.">
        <title>Comparative genomic analysis of thermophilic fungi reveals convergent evolutionary adaptations and gene losses.</title>
        <authorList>
            <person name="Steindorff A.S."/>
            <person name="Aguilar-Pontes M.V."/>
            <person name="Robinson A.J."/>
            <person name="Andreopoulos B."/>
            <person name="LaButti K."/>
            <person name="Kuo A."/>
            <person name="Mondo S."/>
            <person name="Riley R."/>
            <person name="Otillar R."/>
            <person name="Haridas S."/>
            <person name="Lipzen A."/>
            <person name="Grimwood J."/>
            <person name="Schmutz J."/>
            <person name="Clum A."/>
            <person name="Reid I.D."/>
            <person name="Moisan M.C."/>
            <person name="Butler G."/>
            <person name="Nguyen T.T.M."/>
            <person name="Dewar K."/>
            <person name="Conant G."/>
            <person name="Drula E."/>
            <person name="Henrissat B."/>
            <person name="Hansel C."/>
            <person name="Singer S."/>
            <person name="Hutchinson M.I."/>
            <person name="de Vries R.P."/>
            <person name="Natvig D.O."/>
            <person name="Powell A.J."/>
            <person name="Tsang A."/>
            <person name="Grigoriev I.V."/>
        </authorList>
    </citation>
    <scope>NUCLEOTIDE SEQUENCE [LARGE SCALE GENOMIC DNA]</scope>
    <source>
        <strain evidence="3 4">ATCC 22073</strain>
    </source>
</reference>
<comment type="similarity">
    <text evidence="1">Belongs to the protease inhibitor I9 family.</text>
</comment>
<protein>
    <recommendedName>
        <fullName evidence="2">Inhibitor I9 domain-containing protein</fullName>
    </recommendedName>
</protein>
<dbReference type="InterPro" id="IPR037045">
    <property type="entry name" value="S8pro/Inhibitor_I9_sf"/>
</dbReference>
<dbReference type="RefSeq" id="XP_070866172.1">
    <property type="nucleotide sequence ID" value="XM_071011243.1"/>
</dbReference>
<dbReference type="Gene3D" id="3.30.70.80">
    <property type="entry name" value="Peptidase S8 propeptide/proteinase inhibitor I9"/>
    <property type="match status" value="1"/>
</dbReference>
<comment type="caution">
    <text evidence="3">The sequence shown here is derived from an EMBL/GenBank/DDBJ whole genome shotgun (WGS) entry which is preliminary data.</text>
</comment>
<dbReference type="SUPFAM" id="SSF54897">
    <property type="entry name" value="Protease propeptides/inhibitors"/>
    <property type="match status" value="1"/>
</dbReference>